<dbReference type="AlphaFoldDB" id="A0A8T1RMQ1"/>
<organism evidence="2 3">
    <name type="scientific">Carya illinoinensis</name>
    <name type="common">Pecan</name>
    <dbReference type="NCBI Taxonomy" id="32201"/>
    <lineage>
        <taxon>Eukaryota</taxon>
        <taxon>Viridiplantae</taxon>
        <taxon>Streptophyta</taxon>
        <taxon>Embryophyta</taxon>
        <taxon>Tracheophyta</taxon>
        <taxon>Spermatophyta</taxon>
        <taxon>Magnoliopsida</taxon>
        <taxon>eudicotyledons</taxon>
        <taxon>Gunneridae</taxon>
        <taxon>Pentapetalae</taxon>
        <taxon>rosids</taxon>
        <taxon>fabids</taxon>
        <taxon>Fagales</taxon>
        <taxon>Juglandaceae</taxon>
        <taxon>Carya</taxon>
    </lineage>
</organism>
<sequence>MQIINGPISPADLGDLDLEQKMVPRASLTILFIALLISAELMAPSETRSTNMPTGVLPKTRYHGEYLGTSKIEGPGHGSPRGPSCVISPCHCPQPPC</sequence>
<evidence type="ECO:0000256" key="1">
    <source>
        <dbReference type="SAM" id="MobiDB-lite"/>
    </source>
</evidence>
<comment type="caution">
    <text evidence="2">The sequence shown here is derived from an EMBL/GenBank/DDBJ whole genome shotgun (WGS) entry which is preliminary data.</text>
</comment>
<gene>
    <name evidence="2" type="ORF">CIPAW_01G110800</name>
</gene>
<protein>
    <submittedName>
        <fullName evidence="2">Uncharacterized protein</fullName>
    </submittedName>
</protein>
<evidence type="ECO:0000313" key="2">
    <source>
        <dbReference type="EMBL" id="KAG6667583.1"/>
    </source>
</evidence>
<dbReference type="Proteomes" id="UP000811609">
    <property type="component" value="Chromosome 1"/>
</dbReference>
<keyword evidence="3" id="KW-1185">Reference proteome</keyword>
<accession>A0A8T1RMQ1</accession>
<evidence type="ECO:0000313" key="3">
    <source>
        <dbReference type="Proteomes" id="UP000811609"/>
    </source>
</evidence>
<proteinExistence type="predicted"/>
<dbReference type="EMBL" id="CM031809">
    <property type="protein sequence ID" value="KAG6667583.1"/>
    <property type="molecule type" value="Genomic_DNA"/>
</dbReference>
<reference evidence="2" key="1">
    <citation type="submission" date="2020-12" db="EMBL/GenBank/DDBJ databases">
        <title>WGS assembly of Carya illinoinensis cv. Pawnee.</title>
        <authorList>
            <person name="Platts A."/>
            <person name="Shu S."/>
            <person name="Wright S."/>
            <person name="Barry K."/>
            <person name="Edger P."/>
            <person name="Pires J.C."/>
            <person name="Schmutz J."/>
        </authorList>
    </citation>
    <scope>NUCLEOTIDE SEQUENCE</scope>
    <source>
        <tissue evidence="2">Leaf</tissue>
    </source>
</reference>
<feature type="region of interest" description="Disordered" evidence="1">
    <location>
        <begin position="67"/>
        <end position="97"/>
    </location>
</feature>
<name>A0A8T1RMQ1_CARIL</name>